<feature type="transmembrane region" description="Helical" evidence="8">
    <location>
        <begin position="107"/>
        <end position="126"/>
    </location>
</feature>
<comment type="caution">
    <text evidence="9">The sequence shown here is derived from an EMBL/GenBank/DDBJ whole genome shotgun (WGS) entry which is preliminary data.</text>
</comment>
<evidence type="ECO:0000313" key="10">
    <source>
        <dbReference type="Proteomes" id="UP000222106"/>
    </source>
</evidence>
<keyword evidence="10" id="KW-1185">Reference proteome</keyword>
<sequence>MVASVVSGPVTVDAATVARVIWSHLAGPVPAYQLDPTAVAIVWDLRLPRVVLGSAVGAGLAVCGMALQAMVRNMLADPYLLGINSGASSGAAAMILFGVGLGLGEHALPASAFIGALVASMMVFLVAGAAGRVTSIRLLLAGVAIGYALTAVTSFLVFASGSAEGSRSVMFWLLGSLTLAQWGSPLAIVVAVVVATTGVLTLRGTQLDALAIGDETAHILGVAPARFRAQLLVIVSLCIGVVVAAAGSIGFVGLVVPHLARRLVGSVHTWAVPVSALLGAIFLIWADLLARTLLQPQEIPIGIITAFVGAPFLIHLTRRMAPVH</sequence>
<dbReference type="PANTHER" id="PTHR30472">
    <property type="entry name" value="FERRIC ENTEROBACTIN TRANSPORT SYSTEM PERMEASE PROTEIN"/>
    <property type="match status" value="1"/>
</dbReference>
<dbReference type="AlphaFoldDB" id="A0A2A9F276"/>
<gene>
    <name evidence="9" type="ORF">ATJ97_0190</name>
</gene>
<evidence type="ECO:0000256" key="4">
    <source>
        <dbReference type="ARBA" id="ARBA00022475"/>
    </source>
</evidence>
<reference evidence="9 10" key="1">
    <citation type="submission" date="2017-10" db="EMBL/GenBank/DDBJ databases">
        <title>Sequencing the genomes of 1000 actinobacteria strains.</title>
        <authorList>
            <person name="Klenk H.-P."/>
        </authorList>
    </citation>
    <scope>NUCLEOTIDE SEQUENCE [LARGE SCALE GENOMIC DNA]</scope>
    <source>
        <strain evidence="9 10">DSM 21838</strain>
    </source>
</reference>
<comment type="subcellular location">
    <subcellularLocation>
        <location evidence="1">Cell membrane</location>
        <topology evidence="1">Multi-pass membrane protein</topology>
    </subcellularLocation>
</comment>
<evidence type="ECO:0000256" key="8">
    <source>
        <dbReference type="SAM" id="Phobius"/>
    </source>
</evidence>
<evidence type="ECO:0000256" key="2">
    <source>
        <dbReference type="ARBA" id="ARBA00007935"/>
    </source>
</evidence>
<feature type="transmembrane region" description="Helical" evidence="8">
    <location>
        <begin position="138"/>
        <end position="159"/>
    </location>
</feature>
<dbReference type="GO" id="GO:0005886">
    <property type="term" value="C:plasma membrane"/>
    <property type="evidence" value="ECO:0007669"/>
    <property type="project" value="UniProtKB-SubCell"/>
</dbReference>
<keyword evidence="3" id="KW-0813">Transport</keyword>
<dbReference type="PANTHER" id="PTHR30472:SF67">
    <property type="entry name" value="PERMEASE OF ABC TRANSPORTER-RELATED"/>
    <property type="match status" value="1"/>
</dbReference>
<dbReference type="SUPFAM" id="SSF81345">
    <property type="entry name" value="ABC transporter involved in vitamin B12 uptake, BtuC"/>
    <property type="match status" value="1"/>
</dbReference>
<feature type="transmembrane region" description="Helical" evidence="8">
    <location>
        <begin position="231"/>
        <end position="255"/>
    </location>
</feature>
<dbReference type="Gene3D" id="1.10.3470.10">
    <property type="entry name" value="ABC transporter involved in vitamin B12 uptake, BtuC"/>
    <property type="match status" value="1"/>
</dbReference>
<feature type="transmembrane region" description="Helical" evidence="8">
    <location>
        <begin position="179"/>
        <end position="202"/>
    </location>
</feature>
<dbReference type="InterPro" id="IPR037294">
    <property type="entry name" value="ABC_BtuC-like"/>
</dbReference>
<keyword evidence="6 8" id="KW-1133">Transmembrane helix</keyword>
<evidence type="ECO:0000256" key="1">
    <source>
        <dbReference type="ARBA" id="ARBA00004651"/>
    </source>
</evidence>
<comment type="similarity">
    <text evidence="2">Belongs to the binding-protein-dependent transport system permease family. FecCD subfamily.</text>
</comment>
<name>A0A2A9F276_9MICO</name>
<dbReference type="EMBL" id="PDJI01000003">
    <property type="protein sequence ID" value="PFG44916.1"/>
    <property type="molecule type" value="Genomic_DNA"/>
</dbReference>
<keyword evidence="5 8" id="KW-0812">Transmembrane</keyword>
<evidence type="ECO:0000313" key="9">
    <source>
        <dbReference type="EMBL" id="PFG44916.1"/>
    </source>
</evidence>
<keyword evidence="4" id="KW-1003">Cell membrane</keyword>
<dbReference type="InterPro" id="IPR000522">
    <property type="entry name" value="ABC_transptr_permease_BtuC"/>
</dbReference>
<proteinExistence type="inferred from homology"/>
<dbReference type="Pfam" id="PF01032">
    <property type="entry name" value="FecCD"/>
    <property type="match status" value="1"/>
</dbReference>
<accession>A0A2A9F276</accession>
<evidence type="ECO:0000256" key="3">
    <source>
        <dbReference type="ARBA" id="ARBA00022448"/>
    </source>
</evidence>
<evidence type="ECO:0000256" key="6">
    <source>
        <dbReference type="ARBA" id="ARBA00022989"/>
    </source>
</evidence>
<dbReference type="FunFam" id="1.10.3470.10:FF:000001">
    <property type="entry name" value="Vitamin B12 ABC transporter permease BtuC"/>
    <property type="match status" value="1"/>
</dbReference>
<feature type="transmembrane region" description="Helical" evidence="8">
    <location>
        <begin position="50"/>
        <end position="67"/>
    </location>
</feature>
<dbReference type="GO" id="GO:0033214">
    <property type="term" value="P:siderophore-iron import into cell"/>
    <property type="evidence" value="ECO:0007669"/>
    <property type="project" value="TreeGrafter"/>
</dbReference>
<evidence type="ECO:0000256" key="7">
    <source>
        <dbReference type="ARBA" id="ARBA00023136"/>
    </source>
</evidence>
<dbReference type="Proteomes" id="UP000222106">
    <property type="component" value="Unassembled WGS sequence"/>
</dbReference>
<feature type="transmembrane region" description="Helical" evidence="8">
    <location>
        <begin position="79"/>
        <end position="101"/>
    </location>
</feature>
<organism evidence="9 10">
    <name type="scientific">Georgenia soli</name>
    <dbReference type="NCBI Taxonomy" id="638953"/>
    <lineage>
        <taxon>Bacteria</taxon>
        <taxon>Bacillati</taxon>
        <taxon>Actinomycetota</taxon>
        <taxon>Actinomycetes</taxon>
        <taxon>Micrococcales</taxon>
        <taxon>Bogoriellaceae</taxon>
        <taxon>Georgenia</taxon>
    </lineage>
</organism>
<evidence type="ECO:0000256" key="5">
    <source>
        <dbReference type="ARBA" id="ARBA00022692"/>
    </source>
</evidence>
<dbReference type="GO" id="GO:0022857">
    <property type="term" value="F:transmembrane transporter activity"/>
    <property type="evidence" value="ECO:0007669"/>
    <property type="project" value="InterPro"/>
</dbReference>
<dbReference type="CDD" id="cd06550">
    <property type="entry name" value="TM_ABC_iron-siderophores_like"/>
    <property type="match status" value="1"/>
</dbReference>
<keyword evidence="7 8" id="KW-0472">Membrane</keyword>
<feature type="transmembrane region" description="Helical" evidence="8">
    <location>
        <begin position="298"/>
        <end position="316"/>
    </location>
</feature>
<dbReference type="OrthoDB" id="9782305at2"/>
<protein>
    <submittedName>
        <fullName evidence="9">Iron complex transport system permease protein</fullName>
    </submittedName>
</protein>
<feature type="transmembrane region" description="Helical" evidence="8">
    <location>
        <begin position="267"/>
        <end position="286"/>
    </location>
</feature>